<evidence type="ECO:0000259" key="16">
    <source>
        <dbReference type="SMART" id="SM00642"/>
    </source>
</evidence>
<protein>
    <recommendedName>
        <fullName evidence="11">1,4-alpha-D-glucan glucanohydrolase</fullName>
        <ecNumber evidence="3">3.2.1.1</ecNumber>
        <ecNumber evidence="9">3.2.1.41</ecNumber>
    </recommendedName>
    <alternativeName>
        <fullName evidence="10">Alpha-dextrin endo-1,6-alpha-glucosidase</fullName>
    </alternativeName>
    <alternativeName>
        <fullName evidence="12">Pullulan 6-glucanohydrolase</fullName>
    </alternativeName>
</protein>
<accession>A0ABU1T3Z7</accession>
<dbReference type="SUPFAM" id="SSF49452">
    <property type="entry name" value="Starch-binding domain-like"/>
    <property type="match status" value="2"/>
</dbReference>
<feature type="region of interest" description="Disordered" evidence="13">
    <location>
        <begin position="143"/>
        <end position="176"/>
    </location>
</feature>
<feature type="signal peptide" evidence="15">
    <location>
        <begin position="1"/>
        <end position="25"/>
    </location>
</feature>
<keyword evidence="4 15" id="KW-0732">Signal</keyword>
<gene>
    <name evidence="17" type="ORF">J2S36_001641</name>
</gene>
<dbReference type="Pfam" id="PF02922">
    <property type="entry name" value="CBM_48"/>
    <property type="match status" value="1"/>
</dbReference>
<dbReference type="EC" id="3.2.1.41" evidence="9"/>
<dbReference type="CDD" id="cd02860">
    <property type="entry name" value="E_set_Pullulanase"/>
    <property type="match status" value="1"/>
</dbReference>
<dbReference type="InterPro" id="IPR005323">
    <property type="entry name" value="CBM41_pullulanase"/>
</dbReference>
<reference evidence="17 18" key="1">
    <citation type="submission" date="2023-07" db="EMBL/GenBank/DDBJ databases">
        <title>Sequencing the genomes of 1000 actinobacteria strains.</title>
        <authorList>
            <person name="Klenk H.-P."/>
        </authorList>
    </citation>
    <scope>NUCLEOTIDE SEQUENCE [LARGE SCALE GENOMIC DNA]</scope>
    <source>
        <strain evidence="17 18">DSM 15539</strain>
    </source>
</reference>
<dbReference type="Pfam" id="PF03714">
    <property type="entry name" value="PUD"/>
    <property type="match status" value="1"/>
</dbReference>
<dbReference type="SMART" id="SM00642">
    <property type="entry name" value="Aamy"/>
    <property type="match status" value="1"/>
</dbReference>
<evidence type="ECO:0000256" key="10">
    <source>
        <dbReference type="ARBA" id="ARBA00029618"/>
    </source>
</evidence>
<dbReference type="NCBIfam" id="TIGR02104">
    <property type="entry name" value="pulA_typeI"/>
    <property type="match status" value="1"/>
</dbReference>
<evidence type="ECO:0000313" key="17">
    <source>
        <dbReference type="EMBL" id="MDR6940098.1"/>
    </source>
</evidence>
<evidence type="ECO:0000256" key="3">
    <source>
        <dbReference type="ARBA" id="ARBA00012595"/>
    </source>
</evidence>
<sequence>MRKRKSKNIFTLFIAILCSAFGITAIEGASAQAFSNQDMVWLTFKPDPAKAHIPDTQYLIHVWNDGAQGIDVMFTGKDQHGNYTASFQNPDPSKPTVNLIVHHRDPNNQENKWLWQTKNLEGIKPGWQITVSYDQPDKWIYDHGGPDAPGNQPGGNLGDVTPAPGTDPGNTGTAENAKNGVVNVKFTPDPNVPAAEYNLWVWGLQDRGRSVKFTGKDQFGRLTVDLHPLAPASTINLIVRRSTTDNAWAWQTEDLKNIPVSSTAVINYQDRQNVILAQPGAEMPVGVQAPTAVAVKVHYIRYDEDYTGWNVWSWLPPETNGRSTDFGAVGNERVATINYTNQNGIDSVGLIVRQSTDANEWAQKNTKDDLTIRSFPNGKAEVWIVQGNPVVFYANDHLPEKPEPVKCAAMRSKEFHEKYTYEGELGAIYTPQSTKFRLWAPTAESVQFVNYSQNGAVTEMKTGEKGTWEIELSGDQAGTQYNYRLKFADGKINESVDPYARSATANGTRSVVIDPSIGDAGARMAAFGSPQNAVIYEAHVRDLTIHPNNGITHKGKFLGLAETGTKTTAGNPAGLDYIAGLGVTHVQLLPIYDFGSVDETGNLGYGKQYNWGYDPVNYNVPEGSYSTDPLDPMLRVKELKSMIKAMHEKDLRVIMDVVYNHVYNVQNSPLEKTVPGYFFRLDENCNLTNGTGVGNETASEQPMMRKFIVDSVKYWAQNYQLDGFRFDLMGIHDVETMNQVRAALNQIDPSIIVLGEGWEMGNHPAGVVPSNYRHAAQMPGVAHFNDDFRDAVKGDNFTANNPGFISGNSDGRLVERIYRNVTGAKGVRDFAAPAQSVIYNEAHDNFTMYDKLKATLPTASDAEIAKRQTLGTSLQYIAQGVLFLHAGQEMLRTKNGDHNSYKSSDHVNAIDYDRAAQYSNEVQYLRGLNKFRAENSWLKFDSYEKIAATYEKLTAEPFHLAYKVKDVPVAVGELNAKSDIYVLANSAMEQWRANMVPAGKYDVLIRDGQVLAQPERITLENGADVAALRLMVLRSAPAIELAPIEDNAKRVVPWVELEPSRRVVPWVELEPSRRVVPWVELEPSRRVVPWVELEPSRRVVPWVELEPSRRVVPWVELEPSRRVVPWVELEPSRTVKPWIALEDTAKKIIPWLELAPAKKQHPLLQLDPAIKSILPMRDSNVTDHVQQQNLANTGSGIGNGVLISLLAVLSGIAIVALRKLQYAWK</sequence>
<evidence type="ECO:0000256" key="6">
    <source>
        <dbReference type="ARBA" id="ARBA00022837"/>
    </source>
</evidence>
<dbReference type="InterPro" id="IPR013783">
    <property type="entry name" value="Ig-like_fold"/>
</dbReference>
<evidence type="ECO:0000256" key="5">
    <source>
        <dbReference type="ARBA" id="ARBA00022801"/>
    </source>
</evidence>
<feature type="domain" description="Glycosyl hydrolase family 13 catalytic" evidence="16">
    <location>
        <begin position="570"/>
        <end position="932"/>
    </location>
</feature>
<keyword evidence="5" id="KW-0378">Hydrolase</keyword>
<dbReference type="EC" id="3.2.1.1" evidence="3"/>
<keyword evidence="14" id="KW-0812">Transmembrane</keyword>
<evidence type="ECO:0000256" key="11">
    <source>
        <dbReference type="ARBA" id="ARBA00030238"/>
    </source>
</evidence>
<evidence type="ECO:0000256" key="9">
    <source>
        <dbReference type="ARBA" id="ARBA00024062"/>
    </source>
</evidence>
<dbReference type="SUPFAM" id="SSF51445">
    <property type="entry name" value="(Trans)glycosidases"/>
    <property type="match status" value="1"/>
</dbReference>
<dbReference type="InterPro" id="IPR017853">
    <property type="entry name" value="GH"/>
</dbReference>
<keyword evidence="14" id="KW-1133">Transmembrane helix</keyword>
<evidence type="ECO:0000256" key="2">
    <source>
        <dbReference type="ARBA" id="ARBA00008061"/>
    </source>
</evidence>
<dbReference type="Pfam" id="PF00128">
    <property type="entry name" value="Alpha-amylase"/>
    <property type="match status" value="1"/>
</dbReference>
<keyword evidence="14" id="KW-0472">Membrane</keyword>
<name>A0ABU1T3Z7_9ACTO</name>
<dbReference type="RefSeq" id="WP_309957319.1">
    <property type="nucleotide sequence ID" value="NZ_JAVDUJ010000001.1"/>
</dbReference>
<feature type="chain" id="PRO_5047454432" description="1,4-alpha-D-glucan glucanohydrolase" evidence="15">
    <location>
        <begin position="26"/>
        <end position="1225"/>
    </location>
</feature>
<comment type="caution">
    <text evidence="17">The sequence shown here is derived from an EMBL/GenBank/DDBJ whole genome shotgun (WGS) entry which is preliminary data.</text>
</comment>
<evidence type="ECO:0000256" key="1">
    <source>
        <dbReference type="ARBA" id="ARBA00000548"/>
    </source>
</evidence>
<evidence type="ECO:0000256" key="15">
    <source>
        <dbReference type="SAM" id="SignalP"/>
    </source>
</evidence>
<keyword evidence="6" id="KW-0106">Calcium</keyword>
<dbReference type="InterPro" id="IPR011840">
    <property type="entry name" value="PulA_typeI"/>
</dbReference>
<dbReference type="InterPro" id="IPR006047">
    <property type="entry name" value="GH13_cat_dom"/>
</dbReference>
<dbReference type="CDD" id="cd11341">
    <property type="entry name" value="AmyAc_Pullulanase_LD-like"/>
    <property type="match status" value="1"/>
</dbReference>
<evidence type="ECO:0000256" key="8">
    <source>
        <dbReference type="ARBA" id="ARBA00023965"/>
    </source>
</evidence>
<dbReference type="Proteomes" id="UP001266099">
    <property type="component" value="Unassembled WGS sequence"/>
</dbReference>
<dbReference type="Gene3D" id="3.20.20.80">
    <property type="entry name" value="Glycosidases"/>
    <property type="match status" value="1"/>
</dbReference>
<evidence type="ECO:0000313" key="18">
    <source>
        <dbReference type="Proteomes" id="UP001266099"/>
    </source>
</evidence>
<dbReference type="EMBL" id="JAVDUJ010000001">
    <property type="protein sequence ID" value="MDR6940098.1"/>
    <property type="molecule type" value="Genomic_DNA"/>
</dbReference>
<dbReference type="CDD" id="cd10315">
    <property type="entry name" value="CBM41_pullulanase"/>
    <property type="match status" value="1"/>
</dbReference>
<keyword evidence="18" id="KW-1185">Reference proteome</keyword>
<dbReference type="Gene3D" id="2.60.40.1110">
    <property type="match status" value="2"/>
</dbReference>
<evidence type="ECO:0000256" key="13">
    <source>
        <dbReference type="SAM" id="MobiDB-lite"/>
    </source>
</evidence>
<keyword evidence="7" id="KW-0326">Glycosidase</keyword>
<dbReference type="InterPro" id="IPR004193">
    <property type="entry name" value="Glyco_hydro_13_N"/>
</dbReference>
<dbReference type="SUPFAM" id="SSF81296">
    <property type="entry name" value="E set domains"/>
    <property type="match status" value="1"/>
</dbReference>
<dbReference type="Gene3D" id="2.60.40.10">
    <property type="entry name" value="Immunoglobulins"/>
    <property type="match status" value="1"/>
</dbReference>
<dbReference type="InterPro" id="IPR014756">
    <property type="entry name" value="Ig_E-set"/>
</dbReference>
<comment type="catalytic activity">
    <reaction evidence="8">
        <text>Hydrolysis of (1-&gt;6)-alpha-D-glucosidic linkages in pullulan, amylopectin and glycogen, and in the alpha- and beta-limit dextrins of amylopectin and glycogen.</text>
        <dbReference type="EC" id="3.2.1.41"/>
    </reaction>
</comment>
<comment type="similarity">
    <text evidence="2">Belongs to the glycosyl hydrolase 13 family.</text>
</comment>
<evidence type="ECO:0000256" key="14">
    <source>
        <dbReference type="SAM" id="Phobius"/>
    </source>
</evidence>
<proteinExistence type="inferred from homology"/>
<feature type="transmembrane region" description="Helical" evidence="14">
    <location>
        <begin position="1196"/>
        <end position="1217"/>
    </location>
</feature>
<comment type="catalytic activity">
    <reaction evidence="1">
        <text>Endohydrolysis of (1-&gt;4)-alpha-D-glucosidic linkages in polysaccharides containing three or more (1-&gt;4)-alpha-linked D-glucose units.</text>
        <dbReference type="EC" id="3.2.1.1"/>
    </reaction>
</comment>
<evidence type="ECO:0000256" key="12">
    <source>
        <dbReference type="ARBA" id="ARBA00031076"/>
    </source>
</evidence>
<evidence type="ECO:0000256" key="7">
    <source>
        <dbReference type="ARBA" id="ARBA00023295"/>
    </source>
</evidence>
<organism evidence="17 18">
    <name type="scientific">Arcanobacterium hippocoleae</name>
    <dbReference type="NCBI Taxonomy" id="149017"/>
    <lineage>
        <taxon>Bacteria</taxon>
        <taxon>Bacillati</taxon>
        <taxon>Actinomycetota</taxon>
        <taxon>Actinomycetes</taxon>
        <taxon>Actinomycetales</taxon>
        <taxon>Actinomycetaceae</taxon>
        <taxon>Arcanobacterium</taxon>
    </lineage>
</organism>
<evidence type="ECO:0000256" key="4">
    <source>
        <dbReference type="ARBA" id="ARBA00022729"/>
    </source>
</evidence>
<dbReference type="InterPro" id="IPR013784">
    <property type="entry name" value="Carb-bd-like_fold"/>
</dbReference>
<dbReference type="PANTHER" id="PTHR43002">
    <property type="entry name" value="GLYCOGEN DEBRANCHING ENZYME"/>
    <property type="match status" value="1"/>
</dbReference>